<dbReference type="EMBL" id="JALPQF010000008">
    <property type="protein sequence ID" value="MCK8480775.1"/>
    <property type="molecule type" value="Genomic_DNA"/>
</dbReference>
<evidence type="ECO:0000313" key="3">
    <source>
        <dbReference type="Proteomes" id="UP001203687"/>
    </source>
</evidence>
<dbReference type="RefSeq" id="WP_248412796.1">
    <property type="nucleotide sequence ID" value="NZ_JALPQF010000008.1"/>
</dbReference>
<evidence type="ECO:0000313" key="2">
    <source>
        <dbReference type="EMBL" id="MCK8480775.1"/>
    </source>
</evidence>
<sequence length="811" mass="92339">MKNIWCIVFCLLCLYNCENSKSSSTNPLSLVPDQSEIIIKINSAEGLENGLKNNALIKAITSYKQVEGINDLILPVHHINKDYSLITLSKDENDSLAICFIVPLSQKKLQLDSISGLKIDTIYNNRNGISKLYYKGNPFFSRIIDSTFFVSNTLKFTQNATANKAMTSGLELLEDISNTDKMVSIYVNHTRKQFNPVIFKDSTLNRTQFSNYTILDSDISQNAIYINGVTKAIDSTKSLINVFKNTIPQENKIASIVPSNTESFKSLTFNDFEIFRQNLIRHRFQDSTTTQHNTFQNTVEIGQASVDNHNIFLLRSIDPESMLNSFDTQTVEDEFRSINIYTLKEIDVQNLSEFTPFMSNITATNFIQINDFFVFSDNSTILKHFITNYQNKTTLTSTEDYQDLQLELSDEASLLLFGNSDELNALLNLNFTDDKNLNISDFKTSVIQYVYDTDFAHINAIFKTSKGRKTKHSVAEEFNISIDANLATSPQFVKNHTTNQMDIAVQDINDNLYLISNKGKVFWKKQIDGKILGKIEQIDTYKNGRLQLVFNSSKRLYVLDRNGKNVNNFPLTFNDDITQPISVFDYDKKKNYRLMVTQGKSVLMYDKNGKIVKGFTYTSAPNTITSQPKHFRINRKDFIVFSSGNQLEILDRVGKTRVKAKENISFSNNNIYLYNNKFTTSNTNGELLEVNQSGRIDHKNLNVNSDHKLATTSKTLVVLNDNKLTIKSKTIELDFGDYTAPKIFYINDKIYVTVTDLQSKKGYLFDSQAKPIANFPVYANSELELSNIDKDNALEVVTKGDDNAIIVYEIQ</sequence>
<gene>
    <name evidence="2" type="ORF">MUY34_09090</name>
</gene>
<dbReference type="InterPro" id="IPR011047">
    <property type="entry name" value="Quinoprotein_ADH-like_sf"/>
</dbReference>
<reference evidence="2" key="1">
    <citation type="submission" date="2022-04" db="EMBL/GenBank/DDBJ databases">
        <authorList>
            <person name="Ren T."/>
        </authorList>
    </citation>
    <scope>NUCLEOTIDE SEQUENCE</scope>
    <source>
        <strain evidence="2">F63249</strain>
    </source>
</reference>
<dbReference type="PROSITE" id="PS50978">
    <property type="entry name" value="NEAT"/>
    <property type="match status" value="1"/>
</dbReference>
<organism evidence="2 3">
    <name type="scientific">Psychroserpens algicola</name>
    <dbReference type="NCBI Taxonomy" id="1719034"/>
    <lineage>
        <taxon>Bacteria</taxon>
        <taxon>Pseudomonadati</taxon>
        <taxon>Bacteroidota</taxon>
        <taxon>Flavobacteriia</taxon>
        <taxon>Flavobacteriales</taxon>
        <taxon>Flavobacteriaceae</taxon>
        <taxon>Psychroserpens</taxon>
    </lineage>
</organism>
<protein>
    <submittedName>
        <fullName evidence="2">Ribonuclease HII</fullName>
    </submittedName>
</protein>
<proteinExistence type="predicted"/>
<dbReference type="SUPFAM" id="SSF50998">
    <property type="entry name" value="Quinoprotein alcohol dehydrogenase-like"/>
    <property type="match status" value="1"/>
</dbReference>
<comment type="caution">
    <text evidence="2">The sequence shown here is derived from an EMBL/GenBank/DDBJ whole genome shotgun (WGS) entry which is preliminary data.</text>
</comment>
<dbReference type="InterPro" id="IPR006635">
    <property type="entry name" value="NEAT_dom"/>
</dbReference>
<dbReference type="Proteomes" id="UP001203687">
    <property type="component" value="Unassembled WGS sequence"/>
</dbReference>
<feature type="domain" description="NEAT" evidence="1">
    <location>
        <begin position="719"/>
        <end position="811"/>
    </location>
</feature>
<evidence type="ECO:0000259" key="1">
    <source>
        <dbReference type="PROSITE" id="PS50978"/>
    </source>
</evidence>
<name>A0ABT0HAB3_9FLAO</name>
<keyword evidence="3" id="KW-1185">Reference proteome</keyword>
<accession>A0ABT0HAB3</accession>